<dbReference type="EMBL" id="CM027681">
    <property type="protein sequence ID" value="KAG0542417.1"/>
    <property type="molecule type" value="Genomic_DNA"/>
</dbReference>
<keyword evidence="1" id="KW-1133">Transmembrane helix</keyword>
<reference evidence="3" key="2">
    <citation type="submission" date="2020-10" db="EMBL/GenBank/DDBJ databases">
        <authorList>
            <person name="Cooper E.A."/>
            <person name="Brenton Z.W."/>
            <person name="Flinn B.S."/>
            <person name="Jenkins J."/>
            <person name="Shu S."/>
            <person name="Flowers D."/>
            <person name="Luo F."/>
            <person name="Wang Y."/>
            <person name="Xia P."/>
            <person name="Barry K."/>
            <person name="Daum C."/>
            <person name="Lipzen A."/>
            <person name="Yoshinaga Y."/>
            <person name="Schmutz J."/>
            <person name="Saski C."/>
            <person name="Vermerris W."/>
            <person name="Kresovich S."/>
        </authorList>
    </citation>
    <scope>NUCLEOTIDE SEQUENCE</scope>
</reference>
<evidence type="ECO:0000313" key="3">
    <source>
        <dbReference type="EMBL" id="KAG0542417.1"/>
    </source>
</evidence>
<dbReference type="Proteomes" id="UP000807115">
    <property type="component" value="Chromosome 2"/>
</dbReference>
<keyword evidence="1" id="KW-0472">Membrane</keyword>
<accession>A0A921RLK3</accession>
<feature type="transmembrane region" description="Helical" evidence="1">
    <location>
        <begin position="39"/>
        <end position="63"/>
    </location>
</feature>
<dbReference type="AlphaFoldDB" id="A0A921RLK3"/>
<keyword evidence="2" id="KW-0732">Signal</keyword>
<name>A0A921RLK3_SORBI</name>
<organism evidence="3 4">
    <name type="scientific">Sorghum bicolor</name>
    <name type="common">Sorghum</name>
    <name type="synonym">Sorghum vulgare</name>
    <dbReference type="NCBI Taxonomy" id="4558"/>
    <lineage>
        <taxon>Eukaryota</taxon>
        <taxon>Viridiplantae</taxon>
        <taxon>Streptophyta</taxon>
        <taxon>Embryophyta</taxon>
        <taxon>Tracheophyta</taxon>
        <taxon>Spermatophyta</taxon>
        <taxon>Magnoliopsida</taxon>
        <taxon>Liliopsida</taxon>
        <taxon>Poales</taxon>
        <taxon>Poaceae</taxon>
        <taxon>PACMAD clade</taxon>
        <taxon>Panicoideae</taxon>
        <taxon>Andropogonodae</taxon>
        <taxon>Andropogoneae</taxon>
        <taxon>Sorghinae</taxon>
        <taxon>Sorghum</taxon>
    </lineage>
</organism>
<feature type="signal peptide" evidence="2">
    <location>
        <begin position="1"/>
        <end position="27"/>
    </location>
</feature>
<evidence type="ECO:0000256" key="2">
    <source>
        <dbReference type="SAM" id="SignalP"/>
    </source>
</evidence>
<evidence type="ECO:0000256" key="1">
    <source>
        <dbReference type="SAM" id="Phobius"/>
    </source>
</evidence>
<evidence type="ECO:0000313" key="4">
    <source>
        <dbReference type="Proteomes" id="UP000807115"/>
    </source>
</evidence>
<proteinExistence type="predicted"/>
<feature type="chain" id="PRO_5036673577" evidence="2">
    <location>
        <begin position="28"/>
        <end position="103"/>
    </location>
</feature>
<sequence length="103" mass="10282">MAAGSRRAPNHHLPLMLLGASVVLSSAVGMGTGTGKPPSAVHAGCALAGLMLWLLGAAHLLLFATTKLPAGPGGARAPTTAAVEEKPKKHCSVLGHQHPEPAS</sequence>
<comment type="caution">
    <text evidence="3">The sequence shown here is derived from an EMBL/GenBank/DDBJ whole genome shotgun (WGS) entry which is preliminary data.</text>
</comment>
<keyword evidence="1" id="KW-0812">Transmembrane</keyword>
<reference evidence="3" key="1">
    <citation type="journal article" date="2019" name="BMC Genomics">
        <title>A new reference genome for Sorghum bicolor reveals high levels of sequence similarity between sweet and grain genotypes: implications for the genetics of sugar metabolism.</title>
        <authorList>
            <person name="Cooper E.A."/>
            <person name="Brenton Z.W."/>
            <person name="Flinn B.S."/>
            <person name="Jenkins J."/>
            <person name="Shu S."/>
            <person name="Flowers D."/>
            <person name="Luo F."/>
            <person name="Wang Y."/>
            <person name="Xia P."/>
            <person name="Barry K."/>
            <person name="Daum C."/>
            <person name="Lipzen A."/>
            <person name="Yoshinaga Y."/>
            <person name="Schmutz J."/>
            <person name="Saski C."/>
            <person name="Vermerris W."/>
            <person name="Kresovich S."/>
        </authorList>
    </citation>
    <scope>NUCLEOTIDE SEQUENCE</scope>
</reference>
<protein>
    <submittedName>
        <fullName evidence="3">Uncharacterized protein</fullName>
    </submittedName>
</protein>
<gene>
    <name evidence="3" type="ORF">BDA96_02G102200</name>
</gene>